<reference evidence="3 4" key="1">
    <citation type="submission" date="2015-03" db="EMBL/GenBank/DDBJ databases">
        <title>Genome assembly of Sandaracinus amylolyticus DSM 53668.</title>
        <authorList>
            <person name="Sharma G."/>
            <person name="Subramanian S."/>
        </authorList>
    </citation>
    <scope>NUCLEOTIDE SEQUENCE [LARGE SCALE GENOMIC DNA]</scope>
    <source>
        <strain evidence="3 4">DSM 53668</strain>
    </source>
</reference>
<evidence type="ECO:0000313" key="3">
    <source>
        <dbReference type="EMBL" id="AKF11660.1"/>
    </source>
</evidence>
<evidence type="ECO:0000313" key="4">
    <source>
        <dbReference type="Proteomes" id="UP000034883"/>
    </source>
</evidence>
<dbReference type="SMART" id="SM00858">
    <property type="entry name" value="SAF"/>
    <property type="match status" value="1"/>
</dbReference>
<dbReference type="STRING" id="927083.DB32_008809"/>
<dbReference type="InterPro" id="IPR017592">
    <property type="entry name" value="Pilus_assmbl_Flp-typ_CpaB"/>
</dbReference>
<feature type="domain" description="AFP-like" evidence="2">
    <location>
        <begin position="22"/>
        <end position="86"/>
    </location>
</feature>
<dbReference type="InterPro" id="IPR006190">
    <property type="entry name" value="SAF_AFP_Neu5Ac"/>
</dbReference>
<evidence type="ECO:0000256" key="1">
    <source>
        <dbReference type="SAM" id="MobiDB-lite"/>
    </source>
</evidence>
<dbReference type="CDD" id="cd11614">
    <property type="entry name" value="SAF_CpaB_FlgA_like"/>
    <property type="match status" value="1"/>
</dbReference>
<gene>
    <name evidence="3" type="ORF">DB32_008809</name>
</gene>
<dbReference type="Pfam" id="PF16976">
    <property type="entry name" value="RcpC"/>
    <property type="match status" value="1"/>
</dbReference>
<dbReference type="InterPro" id="IPR013974">
    <property type="entry name" value="SAF"/>
</dbReference>
<dbReference type="KEGG" id="samy:DB32_008809"/>
<keyword evidence="4" id="KW-1185">Reference proteome</keyword>
<feature type="region of interest" description="Disordered" evidence="1">
    <location>
        <begin position="217"/>
        <end position="256"/>
    </location>
</feature>
<dbReference type="Proteomes" id="UP000034883">
    <property type="component" value="Chromosome"/>
</dbReference>
<dbReference type="Pfam" id="PF08666">
    <property type="entry name" value="SAF"/>
    <property type="match status" value="1"/>
</dbReference>
<name>A0A0F6YPN6_9BACT</name>
<dbReference type="EMBL" id="CP011125">
    <property type="protein sequence ID" value="AKF11660.1"/>
    <property type="molecule type" value="Genomic_DNA"/>
</dbReference>
<dbReference type="Gene3D" id="3.90.1210.10">
    <property type="entry name" value="Antifreeze-like/N-acetylneuraminic acid synthase C-terminal domain"/>
    <property type="match status" value="1"/>
</dbReference>
<dbReference type="SUPFAM" id="SSF51269">
    <property type="entry name" value="AFP III-like domain"/>
    <property type="match status" value="1"/>
</dbReference>
<accession>A0A0F6YPN6</accession>
<dbReference type="PROSITE" id="PS50844">
    <property type="entry name" value="AFP_LIKE"/>
    <property type="match status" value="1"/>
</dbReference>
<dbReference type="NCBIfam" id="TIGR03177">
    <property type="entry name" value="pilus_cpaB"/>
    <property type="match status" value="1"/>
</dbReference>
<dbReference type="InterPro" id="IPR036732">
    <property type="entry name" value="AFP_Neu5c_C_sf"/>
</dbReference>
<dbReference type="InterPro" id="IPR031571">
    <property type="entry name" value="RcpC_dom"/>
</dbReference>
<dbReference type="AlphaFoldDB" id="A0A0F6YPN6"/>
<sequence>MMLFLYMQRFEDEASGGAPVRVIIATQDIPLGTAVSEAMLGYRDLPQSYVEGRHIPREDAQRIIGVRVTSGVRAGESLLWSDLATTSDQSRDLSSLVRSGQRAITIRADASTSFGGLVRPGDRVDVLLTLERATQDPVTVPLLQNLLVLAAGQDTGAMQRPGQTTRRPQTINQVTLSASIEQSQLLAFSSERGRLTLVLRNPDDIEVLENLPETSTADIIEPARRERVQRSTPRRPDAPATDTAPVPIRIEGGRGR</sequence>
<organism evidence="3 4">
    <name type="scientific">Sandaracinus amylolyticus</name>
    <dbReference type="NCBI Taxonomy" id="927083"/>
    <lineage>
        <taxon>Bacteria</taxon>
        <taxon>Pseudomonadati</taxon>
        <taxon>Myxococcota</taxon>
        <taxon>Polyangia</taxon>
        <taxon>Polyangiales</taxon>
        <taxon>Sandaracinaceae</taxon>
        <taxon>Sandaracinus</taxon>
    </lineage>
</organism>
<evidence type="ECO:0000259" key="2">
    <source>
        <dbReference type="PROSITE" id="PS50844"/>
    </source>
</evidence>
<protein>
    <submittedName>
        <fullName evidence="3">Flp pilus assembly protein RcpC/CpaB</fullName>
    </submittedName>
</protein>
<proteinExistence type="predicted"/>
<feature type="compositionally biased region" description="Basic and acidic residues" evidence="1">
    <location>
        <begin position="221"/>
        <end position="237"/>
    </location>
</feature>